<dbReference type="GO" id="GO:0016746">
    <property type="term" value="F:acyltransferase activity"/>
    <property type="evidence" value="ECO:0007669"/>
    <property type="project" value="UniProtKB-KW"/>
</dbReference>
<feature type="domain" description="N-acetyltransferase" evidence="3">
    <location>
        <begin position="4"/>
        <end position="171"/>
    </location>
</feature>
<evidence type="ECO:0000256" key="1">
    <source>
        <dbReference type="ARBA" id="ARBA00022679"/>
    </source>
</evidence>
<dbReference type="Pfam" id="PF00583">
    <property type="entry name" value="Acetyltransf_1"/>
    <property type="match status" value="1"/>
</dbReference>
<proteinExistence type="predicted"/>
<name>A0ABW4MYA5_9CAUL</name>
<organism evidence="4 5">
    <name type="scientific">Phenylobacterium terrae</name>
    <dbReference type="NCBI Taxonomy" id="2665495"/>
    <lineage>
        <taxon>Bacteria</taxon>
        <taxon>Pseudomonadati</taxon>
        <taxon>Pseudomonadota</taxon>
        <taxon>Alphaproteobacteria</taxon>
        <taxon>Caulobacterales</taxon>
        <taxon>Caulobacteraceae</taxon>
        <taxon>Phenylobacterium</taxon>
    </lineage>
</organism>
<dbReference type="InterPro" id="IPR000182">
    <property type="entry name" value="GNAT_dom"/>
</dbReference>
<protein>
    <submittedName>
        <fullName evidence="4">GNAT family N-acetyltransferase</fullName>
        <ecNumber evidence="4">2.3.-.-</ecNumber>
    </submittedName>
</protein>
<keyword evidence="5" id="KW-1185">Reference proteome</keyword>
<evidence type="ECO:0000313" key="5">
    <source>
        <dbReference type="Proteomes" id="UP001597237"/>
    </source>
</evidence>
<dbReference type="Gene3D" id="3.40.630.30">
    <property type="match status" value="1"/>
</dbReference>
<evidence type="ECO:0000256" key="2">
    <source>
        <dbReference type="ARBA" id="ARBA00023315"/>
    </source>
</evidence>
<keyword evidence="1 4" id="KW-0808">Transferase</keyword>
<dbReference type="EMBL" id="JBHUEY010000001">
    <property type="protein sequence ID" value="MFD1782184.1"/>
    <property type="molecule type" value="Genomic_DNA"/>
</dbReference>
<accession>A0ABW4MYA5</accession>
<comment type="caution">
    <text evidence="4">The sequence shown here is derived from an EMBL/GenBank/DDBJ whole genome shotgun (WGS) entry which is preliminary data.</text>
</comment>
<dbReference type="PROSITE" id="PS51186">
    <property type="entry name" value="GNAT"/>
    <property type="match status" value="1"/>
</dbReference>
<dbReference type="InterPro" id="IPR050832">
    <property type="entry name" value="Bact_Acetyltransf"/>
</dbReference>
<dbReference type="Proteomes" id="UP001597237">
    <property type="component" value="Unassembled WGS sequence"/>
</dbReference>
<keyword evidence="2 4" id="KW-0012">Acyltransferase</keyword>
<dbReference type="InterPro" id="IPR016181">
    <property type="entry name" value="Acyl_CoA_acyltransferase"/>
</dbReference>
<dbReference type="PANTHER" id="PTHR43877">
    <property type="entry name" value="AMINOALKYLPHOSPHONATE N-ACETYLTRANSFERASE-RELATED-RELATED"/>
    <property type="match status" value="1"/>
</dbReference>
<sequence>MQQPIIRRAGPAEAPRLAELGAATFSETFAHLYPPEDLAAFLAETHTPSAHAAILADARQAVWVALAGEEPVGYAHAGPCELPHPEVTARCLELKRLYVLKPWQGAGVAVRLMDAAMAWMQAAAPPAIYLGVWSENHRAQRFYARYGFGHAGEYEFPVGASRDREYIYKLRPAHRISTSGAS</sequence>
<evidence type="ECO:0000313" key="4">
    <source>
        <dbReference type="EMBL" id="MFD1782184.1"/>
    </source>
</evidence>
<dbReference type="EC" id="2.3.-.-" evidence="4"/>
<dbReference type="PANTHER" id="PTHR43877:SF1">
    <property type="entry name" value="ACETYLTRANSFERASE"/>
    <property type="match status" value="1"/>
</dbReference>
<gene>
    <name evidence="4" type="ORF">ACFSC0_02165</name>
</gene>
<dbReference type="SUPFAM" id="SSF55729">
    <property type="entry name" value="Acyl-CoA N-acyltransferases (Nat)"/>
    <property type="match status" value="1"/>
</dbReference>
<reference evidence="5" key="1">
    <citation type="journal article" date="2019" name="Int. J. Syst. Evol. Microbiol.">
        <title>The Global Catalogue of Microorganisms (GCM) 10K type strain sequencing project: providing services to taxonomists for standard genome sequencing and annotation.</title>
        <authorList>
            <consortium name="The Broad Institute Genomics Platform"/>
            <consortium name="The Broad Institute Genome Sequencing Center for Infectious Disease"/>
            <person name="Wu L."/>
            <person name="Ma J."/>
        </authorList>
    </citation>
    <scope>NUCLEOTIDE SEQUENCE [LARGE SCALE GENOMIC DNA]</scope>
    <source>
        <strain evidence="5">DFY28</strain>
    </source>
</reference>
<evidence type="ECO:0000259" key="3">
    <source>
        <dbReference type="PROSITE" id="PS51186"/>
    </source>
</evidence>
<dbReference type="RefSeq" id="WP_377280989.1">
    <property type="nucleotide sequence ID" value="NZ_JBHRSI010000003.1"/>
</dbReference>